<feature type="compositionally biased region" description="Acidic residues" evidence="11">
    <location>
        <begin position="60"/>
        <end position="71"/>
    </location>
</feature>
<evidence type="ECO:0000256" key="7">
    <source>
        <dbReference type="ARBA" id="ARBA00022779"/>
    </source>
</evidence>
<gene>
    <name evidence="12" type="ORF">OOZ53_19345</name>
</gene>
<protein>
    <recommendedName>
        <fullName evidence="10">Flagellar protein FliL</fullName>
    </recommendedName>
</protein>
<evidence type="ECO:0000256" key="1">
    <source>
        <dbReference type="ARBA" id="ARBA00002254"/>
    </source>
</evidence>
<comment type="function">
    <text evidence="1 10">Controls the rotational direction of flagella during chemotaxis.</text>
</comment>
<comment type="similarity">
    <text evidence="3 10">Belongs to the FliL family.</text>
</comment>
<evidence type="ECO:0000256" key="8">
    <source>
        <dbReference type="ARBA" id="ARBA00022989"/>
    </source>
</evidence>
<reference evidence="12" key="1">
    <citation type="submission" date="2022-11" db="EMBL/GenBank/DDBJ databases">
        <title>Hoeflea poritis sp. nov., isolated from scleractinian coral Porites lutea.</title>
        <authorList>
            <person name="Zhang G."/>
            <person name="Wei Q."/>
            <person name="Cai L."/>
        </authorList>
    </citation>
    <scope>NUCLEOTIDE SEQUENCE</scope>
    <source>
        <strain evidence="12">E7-10</strain>
    </source>
</reference>
<dbReference type="Pfam" id="PF03748">
    <property type="entry name" value="FliL"/>
    <property type="match status" value="1"/>
</dbReference>
<dbReference type="RefSeq" id="WP_271091353.1">
    <property type="nucleotide sequence ID" value="NZ_JAPJZH010000013.1"/>
</dbReference>
<evidence type="ECO:0000256" key="10">
    <source>
        <dbReference type="RuleBase" id="RU364125"/>
    </source>
</evidence>
<keyword evidence="13" id="KW-1185">Reference proteome</keyword>
<proteinExistence type="inferred from homology"/>
<evidence type="ECO:0000256" key="4">
    <source>
        <dbReference type="ARBA" id="ARBA00022475"/>
    </source>
</evidence>
<keyword evidence="12" id="KW-0282">Flagellum</keyword>
<evidence type="ECO:0000256" key="11">
    <source>
        <dbReference type="SAM" id="MobiDB-lite"/>
    </source>
</evidence>
<evidence type="ECO:0000256" key="5">
    <source>
        <dbReference type="ARBA" id="ARBA00022500"/>
    </source>
</evidence>
<keyword evidence="5 10" id="KW-0145">Chemotaxis</keyword>
<evidence type="ECO:0000313" key="12">
    <source>
        <dbReference type="EMBL" id="MDA4847525.1"/>
    </source>
</evidence>
<keyword evidence="4" id="KW-1003">Cell membrane</keyword>
<keyword evidence="7 10" id="KW-0283">Flagellar rotation</keyword>
<dbReference type="Proteomes" id="UP001148313">
    <property type="component" value="Unassembled WGS sequence"/>
</dbReference>
<comment type="caution">
    <text evidence="12">The sequence shown here is derived from an EMBL/GenBank/DDBJ whole genome shotgun (WGS) entry which is preliminary data.</text>
</comment>
<dbReference type="EMBL" id="JAPJZH010000013">
    <property type="protein sequence ID" value="MDA4847525.1"/>
    <property type="molecule type" value="Genomic_DNA"/>
</dbReference>
<evidence type="ECO:0000256" key="9">
    <source>
        <dbReference type="ARBA" id="ARBA00023136"/>
    </source>
</evidence>
<feature type="region of interest" description="Disordered" evidence="11">
    <location>
        <begin position="47"/>
        <end position="72"/>
    </location>
</feature>
<evidence type="ECO:0000256" key="2">
    <source>
        <dbReference type="ARBA" id="ARBA00004162"/>
    </source>
</evidence>
<keyword evidence="9 10" id="KW-0472">Membrane</keyword>
<keyword evidence="8 10" id="KW-1133">Transmembrane helix</keyword>
<comment type="subcellular location">
    <subcellularLocation>
        <location evidence="10">Cell inner membrane</location>
    </subcellularLocation>
    <subcellularLocation>
        <location evidence="2">Cell membrane</location>
        <topology evidence="2">Single-pass membrane protein</topology>
    </subcellularLocation>
</comment>
<name>A0ABT4VS38_9HYPH</name>
<sequence>MTTPEEKTNKSGGSFIVTAVVLLVLTALAGGGGWFVGMIAGAKNSEEASEAREQAASTETGEDEDAADGEAEMASGVVDPQILTLAPITTNLSFPSSSWVRVEVALVFDKEPDPTLAELIHQDVMAYMRTVSLPQIEGPRGFQHLRDDLSERAVIRSNGRVSKLLFRTFLIE</sequence>
<evidence type="ECO:0000256" key="6">
    <source>
        <dbReference type="ARBA" id="ARBA00022692"/>
    </source>
</evidence>
<evidence type="ECO:0000313" key="13">
    <source>
        <dbReference type="Proteomes" id="UP001148313"/>
    </source>
</evidence>
<keyword evidence="10" id="KW-0997">Cell inner membrane</keyword>
<accession>A0ABT4VS38</accession>
<keyword evidence="12" id="KW-0966">Cell projection</keyword>
<dbReference type="InterPro" id="IPR005503">
    <property type="entry name" value="FliL"/>
</dbReference>
<evidence type="ECO:0000256" key="3">
    <source>
        <dbReference type="ARBA" id="ARBA00008281"/>
    </source>
</evidence>
<feature type="transmembrane region" description="Helical" evidence="10">
    <location>
        <begin position="12"/>
        <end position="36"/>
    </location>
</feature>
<organism evidence="12 13">
    <name type="scientific">Hoeflea poritis</name>
    <dbReference type="NCBI Taxonomy" id="2993659"/>
    <lineage>
        <taxon>Bacteria</taxon>
        <taxon>Pseudomonadati</taxon>
        <taxon>Pseudomonadota</taxon>
        <taxon>Alphaproteobacteria</taxon>
        <taxon>Hyphomicrobiales</taxon>
        <taxon>Rhizobiaceae</taxon>
        <taxon>Hoeflea</taxon>
    </lineage>
</organism>
<keyword evidence="6 10" id="KW-0812">Transmembrane</keyword>
<keyword evidence="12" id="KW-0969">Cilium</keyword>